<accession>A0AAN7UUI1</accession>
<dbReference type="AlphaFoldDB" id="A0AAN7UUI1"/>
<dbReference type="EMBL" id="JAWHQM010000029">
    <property type="protein sequence ID" value="KAK5633076.1"/>
    <property type="molecule type" value="Genomic_DNA"/>
</dbReference>
<comment type="caution">
    <text evidence="1">The sequence shown here is derived from an EMBL/GenBank/DDBJ whole genome shotgun (WGS) entry which is preliminary data.</text>
</comment>
<evidence type="ECO:0000313" key="1">
    <source>
        <dbReference type="EMBL" id="KAK5633076.1"/>
    </source>
</evidence>
<protein>
    <submittedName>
        <fullName evidence="1">Uncharacterized protein</fullName>
    </submittedName>
</protein>
<proteinExistence type="predicted"/>
<evidence type="ECO:0000313" key="2">
    <source>
        <dbReference type="Proteomes" id="UP001305414"/>
    </source>
</evidence>
<reference evidence="1 2" key="1">
    <citation type="submission" date="2023-10" db="EMBL/GenBank/DDBJ databases">
        <title>Draft genome sequence of Xylaria bambusicola isolate GMP-LS, the root and basal stem rot pathogen of sugarcane in Indonesia.</title>
        <authorList>
            <person name="Selvaraj P."/>
            <person name="Muralishankar V."/>
            <person name="Muruganantham S."/>
            <person name="Sp S."/>
            <person name="Haryani S."/>
            <person name="Lau K.J.X."/>
            <person name="Naqvi N.I."/>
        </authorList>
    </citation>
    <scope>NUCLEOTIDE SEQUENCE [LARGE SCALE GENOMIC DNA]</scope>
    <source>
        <strain evidence="1">GMP-LS</strain>
    </source>
</reference>
<gene>
    <name evidence="1" type="ORF">RRF57_008790</name>
</gene>
<dbReference type="Proteomes" id="UP001305414">
    <property type="component" value="Unassembled WGS sequence"/>
</dbReference>
<organism evidence="1 2">
    <name type="scientific">Xylaria bambusicola</name>
    <dbReference type="NCBI Taxonomy" id="326684"/>
    <lineage>
        <taxon>Eukaryota</taxon>
        <taxon>Fungi</taxon>
        <taxon>Dikarya</taxon>
        <taxon>Ascomycota</taxon>
        <taxon>Pezizomycotina</taxon>
        <taxon>Sordariomycetes</taxon>
        <taxon>Xylariomycetidae</taxon>
        <taxon>Xylariales</taxon>
        <taxon>Xylariaceae</taxon>
        <taxon>Xylaria</taxon>
    </lineage>
</organism>
<sequence>MYFSVKLSTWLSYNRLRFSPLRLLAPSGRGTTLNTRRLGSSQRIKGLGVDIHEIRRHGRSRGRRNDGGSTFGISLGDQRYRRGEHNLKWERDEVALRIEPFRERALELDLAGLATFWRDFHGDAVCWFVL</sequence>
<keyword evidence="2" id="KW-1185">Reference proteome</keyword>
<name>A0AAN7UUI1_9PEZI</name>